<evidence type="ECO:0000313" key="2">
    <source>
        <dbReference type="EMBL" id="USN16387.1"/>
    </source>
</evidence>
<accession>A0A9E7MV59</accession>
<organism evidence="2 3">
    <name type="scientific">Luteibacter phage vB_LflM-Pluto</name>
    <dbReference type="NCBI Taxonomy" id="2948611"/>
    <lineage>
        <taxon>Viruses</taxon>
        <taxon>Duplodnaviria</taxon>
        <taxon>Heunggongvirae</taxon>
        <taxon>Uroviricota</taxon>
        <taxon>Caudoviricetes</taxon>
        <taxon>Lindbergviridae</taxon>
        <taxon>Plutovirus</taxon>
        <taxon>Plutovirus pluto</taxon>
    </lineage>
</organism>
<dbReference type="EMBL" id="ON529861">
    <property type="protein sequence ID" value="USN16387.1"/>
    <property type="molecule type" value="Genomic_DNA"/>
</dbReference>
<keyword evidence="3" id="KW-1185">Reference proteome</keyword>
<dbReference type="Proteomes" id="UP001056883">
    <property type="component" value="Segment"/>
</dbReference>
<reference evidence="2" key="1">
    <citation type="submission" date="2022-05" db="EMBL/GenBank/DDBJ databases">
        <authorList>
            <person name="Friedrich I."/>
            <person name="Poehlein A."/>
            <person name="Schneider D."/>
            <person name="Hertel R."/>
            <person name="Daniel R."/>
        </authorList>
    </citation>
    <scope>NUCLEOTIDE SEQUENCE</scope>
</reference>
<keyword evidence="1" id="KW-0472">Membrane</keyword>
<protein>
    <submittedName>
        <fullName evidence="2">Uncharacterized protein</fullName>
    </submittedName>
</protein>
<keyword evidence="1" id="KW-1133">Transmembrane helix</keyword>
<feature type="transmembrane region" description="Helical" evidence="1">
    <location>
        <begin position="31"/>
        <end position="47"/>
    </location>
</feature>
<sequence>MKWFYVVMGWLIVCLLLLCSGHTKEGAVLFLAPVISGLTIAFIYNTGE</sequence>
<gene>
    <name evidence="2" type="ORF">PLUTO_00710</name>
</gene>
<evidence type="ECO:0000313" key="3">
    <source>
        <dbReference type="Proteomes" id="UP001056883"/>
    </source>
</evidence>
<keyword evidence="1" id="KW-0812">Transmembrane</keyword>
<name>A0A9E7MV59_9CAUD</name>
<proteinExistence type="predicted"/>
<evidence type="ECO:0000256" key="1">
    <source>
        <dbReference type="SAM" id="Phobius"/>
    </source>
</evidence>